<evidence type="ECO:0000313" key="10">
    <source>
        <dbReference type="EMBL" id="SHI17621.1"/>
    </source>
</evidence>
<gene>
    <name evidence="10" type="ORF">SAMN02745823_03028</name>
</gene>
<evidence type="ECO:0000256" key="8">
    <source>
        <dbReference type="SAM" id="Phobius"/>
    </source>
</evidence>
<dbReference type="InterPro" id="IPR045024">
    <property type="entry name" value="NDH-2"/>
</dbReference>
<keyword evidence="5" id="KW-0560">Oxidoreductase</keyword>
<dbReference type="Gene3D" id="3.50.50.100">
    <property type="match status" value="1"/>
</dbReference>
<dbReference type="Proteomes" id="UP000183995">
    <property type="component" value="Unassembled WGS sequence"/>
</dbReference>
<evidence type="ECO:0000256" key="6">
    <source>
        <dbReference type="ARBA" id="ARBA00023027"/>
    </source>
</evidence>
<evidence type="ECO:0000259" key="9">
    <source>
        <dbReference type="Pfam" id="PF07992"/>
    </source>
</evidence>
<sequence length="641" mass="71058">MEKNIVIVGAGYAGVLTAKKLAKRLKHTDVRITIIDKHPYHTMLTELHEVAANRVPEDHVRISLKKIFARRKVDVRLDTVTAVDYDKKVVTGKNGSYSYDYLVIAAGSKPTYFGTPGAEEFSYKLWSFEDAVKLKHHIIDMFKSAVSETDPDVKRRLLTFYVVGAGFTGAEMMGDLAEWIPILCDEYELDRDLVRLVSVDAMDRVVPVFPEKVSAKADRRLRKMGVELALKTGVSSLGEGYIELKRDGELRRDSTATVIWTAGVEGAELVKQSAGLKIEGRGRLKTDDYLHAEGRSDVFVAGDDVFYIPEGQKAPVPQMVENAEQSADTVAHNIVVAVTGAGEMEKYAPKFHGAMLSVGGRYACAHIGGQNRRISLASFFAMLSKHFINVLYFIQILGWNKVSSYLGNEFFKIRNRRSFLGGHFSNRTPSFLLVPLRVFFGAFWIYEGIQKITEGWLSGVKLADYFKSASDVFTAAVQSGTAGAAADAVSSATTADGGAAASVILNWNILGIFKIIMIQASDVAVKVQLGLMDWFNSTFLTNTAGHQMFFQYVVVISEILIGALLIVGLFTFLSSGYSLVLQVMFLMSTGMFMAQWWMIFAAIALLIGAGRTIGLDYYVMPSLKKHWKNTRIARKLYIYND</sequence>
<feature type="transmembrane region" description="Helical" evidence="8">
    <location>
        <begin position="549"/>
        <end position="574"/>
    </location>
</feature>
<dbReference type="EMBL" id="FQXV01000012">
    <property type="protein sequence ID" value="SHI17621.1"/>
    <property type="molecule type" value="Genomic_DNA"/>
</dbReference>
<dbReference type="OrthoDB" id="9781621at2"/>
<keyword evidence="4" id="KW-0274">FAD</keyword>
<keyword evidence="6" id="KW-0520">NAD</keyword>
<dbReference type="PANTHER" id="PTHR43706:SF47">
    <property type="entry name" value="EXTERNAL NADH-UBIQUINONE OXIDOREDUCTASE 1, MITOCHONDRIAL-RELATED"/>
    <property type="match status" value="1"/>
</dbReference>
<reference evidence="10 11" key="1">
    <citation type="submission" date="2016-11" db="EMBL/GenBank/DDBJ databases">
        <authorList>
            <person name="Jaros S."/>
            <person name="Januszkiewicz K."/>
            <person name="Wedrychowicz H."/>
        </authorList>
    </citation>
    <scope>NUCLEOTIDE SEQUENCE [LARGE SCALE GENOMIC DNA]</scope>
    <source>
        <strain evidence="10 11">DSM 10068</strain>
    </source>
</reference>
<evidence type="ECO:0000313" key="11">
    <source>
        <dbReference type="Proteomes" id="UP000183995"/>
    </source>
</evidence>
<dbReference type="RefSeq" id="WP_073080693.1">
    <property type="nucleotide sequence ID" value="NZ_FQXV01000012.1"/>
</dbReference>
<dbReference type="STRING" id="1123282.SAMN02745823_03028"/>
<evidence type="ECO:0000256" key="7">
    <source>
        <dbReference type="ARBA" id="ARBA00047599"/>
    </source>
</evidence>
<dbReference type="SUPFAM" id="SSF51905">
    <property type="entry name" value="FAD/NAD(P)-binding domain"/>
    <property type="match status" value="2"/>
</dbReference>
<comment type="similarity">
    <text evidence="1">Belongs to the NADH dehydrogenase family.</text>
</comment>
<dbReference type="PANTHER" id="PTHR43706">
    <property type="entry name" value="NADH DEHYDROGENASE"/>
    <property type="match status" value="1"/>
</dbReference>
<keyword evidence="8" id="KW-0812">Transmembrane</keyword>
<evidence type="ECO:0000256" key="1">
    <source>
        <dbReference type="ARBA" id="ARBA00005272"/>
    </source>
</evidence>
<organism evidence="10 11">
    <name type="scientific">Sporobacter termitidis DSM 10068</name>
    <dbReference type="NCBI Taxonomy" id="1123282"/>
    <lineage>
        <taxon>Bacteria</taxon>
        <taxon>Bacillati</taxon>
        <taxon>Bacillota</taxon>
        <taxon>Clostridia</taxon>
        <taxon>Eubacteriales</taxon>
        <taxon>Oscillospiraceae</taxon>
        <taxon>Sporobacter</taxon>
    </lineage>
</organism>
<dbReference type="InterPro" id="IPR036188">
    <property type="entry name" value="FAD/NAD-bd_sf"/>
</dbReference>
<protein>
    <recommendedName>
        <fullName evidence="2">NADH:ubiquinone reductase (non-electrogenic)</fullName>
        <ecNumber evidence="2">1.6.5.9</ecNumber>
    </recommendedName>
</protein>
<feature type="transmembrane region" description="Helical" evidence="8">
    <location>
        <begin position="594"/>
        <end position="619"/>
    </location>
</feature>
<comment type="catalytic activity">
    <reaction evidence="7">
        <text>a quinone + NADH + H(+) = a quinol + NAD(+)</text>
        <dbReference type="Rhea" id="RHEA:46160"/>
        <dbReference type="ChEBI" id="CHEBI:15378"/>
        <dbReference type="ChEBI" id="CHEBI:24646"/>
        <dbReference type="ChEBI" id="CHEBI:57540"/>
        <dbReference type="ChEBI" id="CHEBI:57945"/>
        <dbReference type="ChEBI" id="CHEBI:132124"/>
        <dbReference type="EC" id="1.6.5.9"/>
    </reaction>
</comment>
<dbReference type="PRINTS" id="PR00368">
    <property type="entry name" value="FADPNR"/>
</dbReference>
<dbReference type="InterPro" id="IPR023753">
    <property type="entry name" value="FAD/NAD-binding_dom"/>
</dbReference>
<proteinExistence type="inferred from homology"/>
<evidence type="ECO:0000256" key="4">
    <source>
        <dbReference type="ARBA" id="ARBA00022827"/>
    </source>
</evidence>
<evidence type="ECO:0000256" key="5">
    <source>
        <dbReference type="ARBA" id="ARBA00023002"/>
    </source>
</evidence>
<dbReference type="GO" id="GO:0050136">
    <property type="term" value="F:NADH dehydrogenase (quinone) (non-electrogenic) activity"/>
    <property type="evidence" value="ECO:0007669"/>
    <property type="project" value="UniProtKB-EC"/>
</dbReference>
<feature type="domain" description="FAD/NAD(P)-binding" evidence="9">
    <location>
        <begin position="4"/>
        <end position="326"/>
    </location>
</feature>
<keyword evidence="8" id="KW-0472">Membrane</keyword>
<evidence type="ECO:0000256" key="2">
    <source>
        <dbReference type="ARBA" id="ARBA00012637"/>
    </source>
</evidence>
<keyword evidence="3" id="KW-0285">Flavoprotein</keyword>
<name>A0A1M5Z063_9FIRM</name>
<keyword evidence="8" id="KW-1133">Transmembrane helix</keyword>
<dbReference type="AlphaFoldDB" id="A0A1M5Z063"/>
<keyword evidence="11" id="KW-1185">Reference proteome</keyword>
<evidence type="ECO:0000256" key="3">
    <source>
        <dbReference type="ARBA" id="ARBA00022630"/>
    </source>
</evidence>
<dbReference type="EC" id="1.6.5.9" evidence="2"/>
<accession>A0A1M5Z063</accession>
<dbReference type="Pfam" id="PF07992">
    <property type="entry name" value="Pyr_redox_2"/>
    <property type="match status" value="1"/>
</dbReference>